<dbReference type="EMBL" id="KV417575">
    <property type="protein sequence ID" value="KZP18154.1"/>
    <property type="molecule type" value="Genomic_DNA"/>
</dbReference>
<organism evidence="2 3">
    <name type="scientific">Athelia psychrophila</name>
    <dbReference type="NCBI Taxonomy" id="1759441"/>
    <lineage>
        <taxon>Eukaryota</taxon>
        <taxon>Fungi</taxon>
        <taxon>Dikarya</taxon>
        <taxon>Basidiomycota</taxon>
        <taxon>Agaricomycotina</taxon>
        <taxon>Agaricomycetes</taxon>
        <taxon>Agaricomycetidae</taxon>
        <taxon>Atheliales</taxon>
        <taxon>Atheliaceae</taxon>
        <taxon>Athelia</taxon>
    </lineage>
</organism>
<dbReference type="Pfam" id="PF07714">
    <property type="entry name" value="PK_Tyr_Ser-Thr"/>
    <property type="match status" value="1"/>
</dbReference>
<feature type="domain" description="Protein kinase" evidence="1">
    <location>
        <begin position="1"/>
        <end position="99"/>
    </location>
</feature>
<dbReference type="SUPFAM" id="SSF56112">
    <property type="entry name" value="Protein kinase-like (PK-like)"/>
    <property type="match status" value="1"/>
</dbReference>
<dbReference type="InterPro" id="IPR001245">
    <property type="entry name" value="Ser-Thr/Tyr_kinase_cat_dom"/>
</dbReference>
<accession>A0A166GTP7</accession>
<dbReference type="GO" id="GO:0004672">
    <property type="term" value="F:protein kinase activity"/>
    <property type="evidence" value="ECO:0007669"/>
    <property type="project" value="InterPro"/>
</dbReference>
<dbReference type="OrthoDB" id="4062651at2759"/>
<evidence type="ECO:0000313" key="3">
    <source>
        <dbReference type="Proteomes" id="UP000076532"/>
    </source>
</evidence>
<evidence type="ECO:0000313" key="2">
    <source>
        <dbReference type="EMBL" id="KZP18154.1"/>
    </source>
</evidence>
<evidence type="ECO:0000259" key="1">
    <source>
        <dbReference type="PROSITE" id="PS50011"/>
    </source>
</evidence>
<dbReference type="InterPro" id="IPR000719">
    <property type="entry name" value="Prot_kinase_dom"/>
</dbReference>
<proteinExistence type="predicted"/>
<dbReference type="PROSITE" id="PS50011">
    <property type="entry name" value="PROTEIN_KINASE_DOM"/>
    <property type="match status" value="1"/>
</dbReference>
<dbReference type="Gene3D" id="1.10.510.10">
    <property type="entry name" value="Transferase(Phosphotransferase) domain 1"/>
    <property type="match status" value="1"/>
</dbReference>
<gene>
    <name evidence="2" type="ORF">FIBSPDRAFT_864083</name>
</gene>
<dbReference type="Proteomes" id="UP000076532">
    <property type="component" value="Unassembled WGS sequence"/>
</dbReference>
<dbReference type="AlphaFoldDB" id="A0A166GTP7"/>
<keyword evidence="3" id="KW-1185">Reference proteome</keyword>
<sequence>MPITESNPPNPTREGDIFSLGILFLQIFDGRVDCLPYSHVPVSHRDPMDTELLKRIHGGDRPRQRSYPNISDNRWSIIVACWAADPSARPNIRQVRSWLAQL</sequence>
<reference evidence="2 3" key="1">
    <citation type="journal article" date="2016" name="Mol. Biol. Evol.">
        <title>Comparative Genomics of Early-Diverging Mushroom-Forming Fungi Provides Insights into the Origins of Lignocellulose Decay Capabilities.</title>
        <authorList>
            <person name="Nagy L.G."/>
            <person name="Riley R."/>
            <person name="Tritt A."/>
            <person name="Adam C."/>
            <person name="Daum C."/>
            <person name="Floudas D."/>
            <person name="Sun H."/>
            <person name="Yadav J.S."/>
            <person name="Pangilinan J."/>
            <person name="Larsson K.H."/>
            <person name="Matsuura K."/>
            <person name="Barry K."/>
            <person name="Labutti K."/>
            <person name="Kuo R."/>
            <person name="Ohm R.A."/>
            <person name="Bhattacharya S.S."/>
            <person name="Shirouzu T."/>
            <person name="Yoshinaga Y."/>
            <person name="Martin F.M."/>
            <person name="Grigoriev I.V."/>
            <person name="Hibbett D.S."/>
        </authorList>
    </citation>
    <scope>NUCLEOTIDE SEQUENCE [LARGE SCALE GENOMIC DNA]</scope>
    <source>
        <strain evidence="2 3">CBS 109695</strain>
    </source>
</reference>
<protein>
    <recommendedName>
        <fullName evidence="1">Protein kinase domain-containing protein</fullName>
    </recommendedName>
</protein>
<name>A0A166GTP7_9AGAM</name>
<dbReference type="GO" id="GO:0005524">
    <property type="term" value="F:ATP binding"/>
    <property type="evidence" value="ECO:0007669"/>
    <property type="project" value="InterPro"/>
</dbReference>
<dbReference type="InterPro" id="IPR011009">
    <property type="entry name" value="Kinase-like_dom_sf"/>
</dbReference>